<dbReference type="OrthoDB" id="1934322at2759"/>
<name>A0A803MNJ6_CHEQI</name>
<reference evidence="2" key="1">
    <citation type="journal article" date="2017" name="Nature">
        <title>The genome of Chenopodium quinoa.</title>
        <authorList>
            <person name="Jarvis D.E."/>
            <person name="Ho Y.S."/>
            <person name="Lightfoot D.J."/>
            <person name="Schmoeckel S.M."/>
            <person name="Li B."/>
            <person name="Borm T.J.A."/>
            <person name="Ohyanagi H."/>
            <person name="Mineta K."/>
            <person name="Michell C.T."/>
            <person name="Saber N."/>
            <person name="Kharbatia N.M."/>
            <person name="Rupper R.R."/>
            <person name="Sharp A.R."/>
            <person name="Dally N."/>
            <person name="Boughton B.A."/>
            <person name="Woo Y.H."/>
            <person name="Gao G."/>
            <person name="Schijlen E.G.W.M."/>
            <person name="Guo X."/>
            <person name="Momin A.A."/>
            <person name="Negrao S."/>
            <person name="Al-Babili S."/>
            <person name="Gehring C."/>
            <person name="Roessner U."/>
            <person name="Jung C."/>
            <person name="Murphy K."/>
            <person name="Arold S.T."/>
            <person name="Gojobori T."/>
            <person name="van der Linden C.G."/>
            <person name="van Loo E.N."/>
            <person name="Jellen E.N."/>
            <person name="Maughan P.J."/>
            <person name="Tester M."/>
        </authorList>
    </citation>
    <scope>NUCLEOTIDE SEQUENCE [LARGE SCALE GENOMIC DNA]</scope>
    <source>
        <strain evidence="2">cv. PI 614886</strain>
    </source>
</reference>
<dbReference type="KEGG" id="cqi:110706381"/>
<dbReference type="RefSeq" id="XP_021739994.1">
    <property type="nucleotide sequence ID" value="XM_021884302.1"/>
</dbReference>
<evidence type="ECO:0008006" key="4">
    <source>
        <dbReference type="Google" id="ProtNLM"/>
    </source>
</evidence>
<keyword evidence="1" id="KW-0812">Transmembrane</keyword>
<evidence type="ECO:0000256" key="1">
    <source>
        <dbReference type="SAM" id="Phobius"/>
    </source>
</evidence>
<keyword evidence="1" id="KW-1133">Transmembrane helix</keyword>
<dbReference type="PANTHER" id="PTHR33133">
    <property type="entry name" value="OS08G0107100 PROTEIN-RELATED"/>
    <property type="match status" value="1"/>
</dbReference>
<proteinExistence type="predicted"/>
<reference evidence="2" key="2">
    <citation type="submission" date="2021-03" db="UniProtKB">
        <authorList>
            <consortium name="EnsemblPlants"/>
        </authorList>
    </citation>
    <scope>IDENTIFICATION</scope>
</reference>
<dbReference type="EnsemblPlants" id="AUR62032847-RA">
    <property type="protein sequence ID" value="AUR62032847-RA:cds"/>
    <property type="gene ID" value="AUR62032847"/>
</dbReference>
<protein>
    <recommendedName>
        <fullName evidence="4">Transmembrane protein</fullName>
    </recommendedName>
</protein>
<dbReference type="PANTHER" id="PTHR33133:SF7">
    <property type="entry name" value="F26K24.10 PROTEIN-RELATED"/>
    <property type="match status" value="1"/>
</dbReference>
<evidence type="ECO:0000313" key="3">
    <source>
        <dbReference type="Proteomes" id="UP000596660"/>
    </source>
</evidence>
<dbReference type="OMA" id="FYMYCKA"/>
<dbReference type="AlphaFoldDB" id="A0A803MNJ6"/>
<keyword evidence="3" id="KW-1185">Reference proteome</keyword>
<keyword evidence="1" id="KW-0472">Membrane</keyword>
<dbReference type="Gramene" id="AUR62032847-RA">
    <property type="protein sequence ID" value="AUR62032847-RA:cds"/>
    <property type="gene ID" value="AUR62032847"/>
</dbReference>
<feature type="transmembrane region" description="Helical" evidence="1">
    <location>
        <begin position="29"/>
        <end position="51"/>
    </location>
</feature>
<feature type="transmembrane region" description="Helical" evidence="1">
    <location>
        <begin position="89"/>
        <end position="115"/>
    </location>
</feature>
<accession>A0A803MNJ6</accession>
<dbReference type="RefSeq" id="XP_021739992.1">
    <property type="nucleotide sequence ID" value="XM_021884300.1"/>
</dbReference>
<organism evidence="2 3">
    <name type="scientific">Chenopodium quinoa</name>
    <name type="common">Quinoa</name>
    <dbReference type="NCBI Taxonomy" id="63459"/>
    <lineage>
        <taxon>Eukaryota</taxon>
        <taxon>Viridiplantae</taxon>
        <taxon>Streptophyta</taxon>
        <taxon>Embryophyta</taxon>
        <taxon>Tracheophyta</taxon>
        <taxon>Spermatophyta</taxon>
        <taxon>Magnoliopsida</taxon>
        <taxon>eudicotyledons</taxon>
        <taxon>Gunneridae</taxon>
        <taxon>Pentapetalae</taxon>
        <taxon>Caryophyllales</taxon>
        <taxon>Chenopodiaceae</taxon>
        <taxon>Chenopodioideae</taxon>
        <taxon>Atripliceae</taxon>
        <taxon>Chenopodium</taxon>
    </lineage>
</organism>
<dbReference type="Proteomes" id="UP000596660">
    <property type="component" value="Unplaced"/>
</dbReference>
<gene>
    <name evidence="2" type="primary">LOC110706381</name>
</gene>
<feature type="transmembrane region" description="Helical" evidence="1">
    <location>
        <begin position="273"/>
        <end position="301"/>
    </location>
</feature>
<feature type="transmembrane region" description="Helical" evidence="1">
    <location>
        <begin position="234"/>
        <end position="253"/>
    </location>
</feature>
<evidence type="ECO:0000313" key="2">
    <source>
        <dbReference type="EnsemblPlants" id="AUR62032847-RA:cds"/>
    </source>
</evidence>
<feature type="transmembrane region" description="Helical" evidence="1">
    <location>
        <begin position="136"/>
        <end position="163"/>
    </location>
</feature>
<dbReference type="GeneID" id="110706381"/>
<sequence>MENSSQSLVDFWGVITESKRIINAHSRHFLALSVLFLLPLSFSLSVFPTLLHTFTSPQPNRIVSLLRHNSAAPPILLHPTFHQPHHKTLVFSLLFSAFILLFSLLAFGSITFSVFHGFYGRPVKLISAIASLLRSFFPLLVTFIAAQIVIFLIFALFGVLGYLGVRGIEVIEGEFSYNSPYFYGISLIGAVLLGLVLVYVGVNWILVNVIVVVESKWGFQPMARSKDLVRGMRWVALSLIVFFGFFELVLLWISLASGGDSIAVEDGWNTWAFAVRIVATTAVLMVLLLHGIAATTVLYMYCKALHGELAGEIAHEFAADYVSLPFDDQKVPHIVCYVH</sequence>
<feature type="transmembrane region" description="Helical" evidence="1">
    <location>
        <begin position="183"/>
        <end position="213"/>
    </location>
</feature>